<dbReference type="RefSeq" id="WP_168109547.1">
    <property type="nucleotide sequence ID" value="NZ_VTOX01000010.1"/>
</dbReference>
<evidence type="ECO:0000256" key="5">
    <source>
        <dbReference type="ARBA" id="ARBA00022989"/>
    </source>
</evidence>
<evidence type="ECO:0000256" key="6">
    <source>
        <dbReference type="ARBA" id="ARBA00023136"/>
    </source>
</evidence>
<dbReference type="GO" id="GO:0005886">
    <property type="term" value="C:plasma membrane"/>
    <property type="evidence" value="ECO:0007669"/>
    <property type="project" value="UniProtKB-SubCell"/>
</dbReference>
<dbReference type="PANTHER" id="PTHR30151">
    <property type="entry name" value="ALKANE SULFONATE ABC TRANSPORTER-RELATED, MEMBRANE SUBUNIT"/>
    <property type="match status" value="1"/>
</dbReference>
<evidence type="ECO:0000259" key="8">
    <source>
        <dbReference type="PROSITE" id="PS50928"/>
    </source>
</evidence>
<keyword evidence="6 7" id="KW-0472">Membrane</keyword>
<evidence type="ECO:0000256" key="3">
    <source>
        <dbReference type="ARBA" id="ARBA00022475"/>
    </source>
</evidence>
<organism evidence="9 10">
    <name type="scientific">Ramlibacter lithotrophicus</name>
    <dbReference type="NCBI Taxonomy" id="2606681"/>
    <lineage>
        <taxon>Bacteria</taxon>
        <taxon>Pseudomonadati</taxon>
        <taxon>Pseudomonadota</taxon>
        <taxon>Betaproteobacteria</taxon>
        <taxon>Burkholderiales</taxon>
        <taxon>Comamonadaceae</taxon>
        <taxon>Ramlibacter</taxon>
    </lineage>
</organism>
<gene>
    <name evidence="9" type="ORF">RAMLITH_21660</name>
</gene>
<comment type="caution">
    <text evidence="9">The sequence shown here is derived from an EMBL/GenBank/DDBJ whole genome shotgun (WGS) entry which is preliminary data.</text>
</comment>
<dbReference type="GO" id="GO:0055085">
    <property type="term" value="P:transmembrane transport"/>
    <property type="evidence" value="ECO:0007669"/>
    <property type="project" value="InterPro"/>
</dbReference>
<evidence type="ECO:0000313" key="9">
    <source>
        <dbReference type="EMBL" id="NKE68428.1"/>
    </source>
</evidence>
<evidence type="ECO:0000256" key="1">
    <source>
        <dbReference type="ARBA" id="ARBA00004651"/>
    </source>
</evidence>
<reference evidence="9 10" key="1">
    <citation type="journal article" date="2020" name="Nature">
        <title>Bacterial chemolithoautotrophy via manganese oxidation.</title>
        <authorList>
            <person name="Yu H."/>
            <person name="Leadbetter J.R."/>
        </authorList>
    </citation>
    <scope>NUCLEOTIDE SEQUENCE [LARGE SCALE GENOMIC DNA]</scope>
    <source>
        <strain evidence="9 10">RBP-1</strain>
    </source>
</reference>
<sequence length="258" mass="27209">MAAHALPRAPAASTALQDKLLLLVALVVGWQFLSLATGPEVLTAPLATVQRLARLMAAPDFAGHAAETGSAFAVALVISLVGGLLLGALLGAHRLSGEVTEPLLVGLYSIPKITLYPVVLLLFGLGMSAKIAFGALHGIIPVILFTMNAVRNIPHVYIRAGRSMRLSPGQMFLRVLVPASLPEIVTGFRLGFSLTLLGTLIGEMFASQRGIGYLLIKSMENNNPDVIVALALLLVVLATAASWLLLALERRVHGRFTG</sequence>
<dbReference type="InterPro" id="IPR000515">
    <property type="entry name" value="MetI-like"/>
</dbReference>
<dbReference type="Gene3D" id="1.10.3720.10">
    <property type="entry name" value="MetI-like"/>
    <property type="match status" value="1"/>
</dbReference>
<keyword evidence="3" id="KW-1003">Cell membrane</keyword>
<feature type="transmembrane region" description="Helical" evidence="7">
    <location>
        <begin position="131"/>
        <end position="150"/>
    </location>
</feature>
<feature type="transmembrane region" description="Helical" evidence="7">
    <location>
        <begin position="226"/>
        <end position="248"/>
    </location>
</feature>
<dbReference type="EMBL" id="VTOX01000010">
    <property type="protein sequence ID" value="NKE68428.1"/>
    <property type="molecule type" value="Genomic_DNA"/>
</dbReference>
<protein>
    <submittedName>
        <fullName evidence="9">ABC transporter permease subunit</fullName>
    </submittedName>
</protein>
<evidence type="ECO:0000313" key="10">
    <source>
        <dbReference type="Proteomes" id="UP000521868"/>
    </source>
</evidence>
<dbReference type="SUPFAM" id="SSF161098">
    <property type="entry name" value="MetI-like"/>
    <property type="match status" value="1"/>
</dbReference>
<dbReference type="PROSITE" id="PS50928">
    <property type="entry name" value="ABC_TM1"/>
    <property type="match status" value="1"/>
</dbReference>
<evidence type="ECO:0000256" key="7">
    <source>
        <dbReference type="RuleBase" id="RU363032"/>
    </source>
</evidence>
<keyword evidence="2 7" id="KW-0813">Transport</keyword>
<keyword evidence="4 7" id="KW-0812">Transmembrane</keyword>
<dbReference type="Proteomes" id="UP000521868">
    <property type="component" value="Unassembled WGS sequence"/>
</dbReference>
<keyword evidence="10" id="KW-1185">Reference proteome</keyword>
<accession>A0A7X6DJQ1</accession>
<keyword evidence="5 7" id="KW-1133">Transmembrane helix</keyword>
<dbReference type="InterPro" id="IPR035906">
    <property type="entry name" value="MetI-like_sf"/>
</dbReference>
<dbReference type="AlphaFoldDB" id="A0A7X6DJQ1"/>
<dbReference type="CDD" id="cd06261">
    <property type="entry name" value="TM_PBP2"/>
    <property type="match status" value="1"/>
</dbReference>
<feature type="transmembrane region" description="Helical" evidence="7">
    <location>
        <begin position="20"/>
        <end position="38"/>
    </location>
</feature>
<feature type="transmembrane region" description="Helical" evidence="7">
    <location>
        <begin position="103"/>
        <end position="125"/>
    </location>
</feature>
<comment type="similarity">
    <text evidence="7">Belongs to the binding-protein-dependent transport system permease family.</text>
</comment>
<dbReference type="Pfam" id="PF00528">
    <property type="entry name" value="BPD_transp_1"/>
    <property type="match status" value="1"/>
</dbReference>
<name>A0A7X6DJQ1_9BURK</name>
<comment type="subcellular location">
    <subcellularLocation>
        <location evidence="1 7">Cell membrane</location>
        <topology evidence="1 7">Multi-pass membrane protein</topology>
    </subcellularLocation>
</comment>
<evidence type="ECO:0000256" key="2">
    <source>
        <dbReference type="ARBA" id="ARBA00022448"/>
    </source>
</evidence>
<feature type="domain" description="ABC transmembrane type-1" evidence="8">
    <location>
        <begin position="65"/>
        <end position="245"/>
    </location>
</feature>
<dbReference type="PANTHER" id="PTHR30151:SF0">
    <property type="entry name" value="ABC TRANSPORTER PERMEASE PROTEIN MJ0413-RELATED"/>
    <property type="match status" value="1"/>
</dbReference>
<evidence type="ECO:0000256" key="4">
    <source>
        <dbReference type="ARBA" id="ARBA00022692"/>
    </source>
</evidence>
<proteinExistence type="inferred from homology"/>
<feature type="transmembrane region" description="Helical" evidence="7">
    <location>
        <begin position="71"/>
        <end position="91"/>
    </location>
</feature>